<dbReference type="Proteomes" id="UP000306196">
    <property type="component" value="Unassembled WGS sequence"/>
</dbReference>
<dbReference type="RefSeq" id="WP_138085721.1">
    <property type="nucleotide sequence ID" value="NZ_VAUV01000005.1"/>
</dbReference>
<dbReference type="AlphaFoldDB" id="A0A5R8KGS6"/>
<accession>A0A5R8KGS6</accession>
<evidence type="ECO:0000313" key="2">
    <source>
        <dbReference type="EMBL" id="TLD71508.1"/>
    </source>
</evidence>
<gene>
    <name evidence="2" type="ORF">FEM03_08265</name>
</gene>
<feature type="region of interest" description="Disordered" evidence="1">
    <location>
        <begin position="227"/>
        <end position="325"/>
    </location>
</feature>
<dbReference type="Pfam" id="PF13412">
    <property type="entry name" value="HTH_24"/>
    <property type="match status" value="1"/>
</dbReference>
<proteinExistence type="predicted"/>
<protein>
    <submittedName>
        <fullName evidence="2">Winged helix-turn-helix transcriptional regulator</fullName>
    </submittedName>
</protein>
<dbReference type="SUPFAM" id="SSF46785">
    <property type="entry name" value="Winged helix' DNA-binding domain"/>
    <property type="match status" value="1"/>
</dbReference>
<dbReference type="OrthoDB" id="193303at2"/>
<name>A0A5R8KGS6_9BACT</name>
<dbReference type="InterPro" id="IPR036390">
    <property type="entry name" value="WH_DNA-bd_sf"/>
</dbReference>
<evidence type="ECO:0000313" key="3">
    <source>
        <dbReference type="Proteomes" id="UP000306196"/>
    </source>
</evidence>
<dbReference type="EMBL" id="VAUV01000005">
    <property type="protein sequence ID" value="TLD71508.1"/>
    <property type="molecule type" value="Genomic_DNA"/>
</dbReference>
<evidence type="ECO:0000256" key="1">
    <source>
        <dbReference type="SAM" id="MobiDB-lite"/>
    </source>
</evidence>
<comment type="caution">
    <text evidence="2">The sequence shown here is derived from an EMBL/GenBank/DDBJ whole genome shotgun (WGS) entry which is preliminary data.</text>
</comment>
<dbReference type="Gene3D" id="1.10.10.10">
    <property type="entry name" value="Winged helix-like DNA-binding domain superfamily/Winged helix DNA-binding domain"/>
    <property type="match status" value="1"/>
</dbReference>
<reference evidence="2 3" key="1">
    <citation type="submission" date="2019-05" db="EMBL/GenBank/DDBJ databases">
        <title>Verrucobacter flavum gen. nov., sp. nov. a new member of the family Verrucomicrobiaceae.</title>
        <authorList>
            <person name="Szuroczki S."/>
            <person name="Abbaszade G."/>
            <person name="Szabo A."/>
            <person name="Felfoldi T."/>
            <person name="Schumann P."/>
            <person name="Boka K."/>
            <person name="Keki Z."/>
            <person name="Toumi M."/>
            <person name="Toth E."/>
        </authorList>
    </citation>
    <scope>NUCLEOTIDE SEQUENCE [LARGE SCALE GENOMIC DNA]</scope>
    <source>
        <strain evidence="2 3">MG-N-17</strain>
    </source>
</reference>
<feature type="compositionally biased region" description="Pro residues" evidence="1">
    <location>
        <begin position="265"/>
        <end position="274"/>
    </location>
</feature>
<organism evidence="2 3">
    <name type="scientific">Phragmitibacter flavus</name>
    <dbReference type="NCBI Taxonomy" id="2576071"/>
    <lineage>
        <taxon>Bacteria</taxon>
        <taxon>Pseudomonadati</taxon>
        <taxon>Verrucomicrobiota</taxon>
        <taxon>Verrucomicrobiia</taxon>
        <taxon>Verrucomicrobiales</taxon>
        <taxon>Verrucomicrobiaceae</taxon>
        <taxon>Phragmitibacter</taxon>
    </lineage>
</organism>
<dbReference type="InterPro" id="IPR036388">
    <property type="entry name" value="WH-like_DNA-bd_sf"/>
</dbReference>
<keyword evidence="3" id="KW-1185">Reference proteome</keyword>
<sequence length="325" mass="35873">MLQHGREIAPSVSWEILVHVKRTGGISVNELAALLKMSYMGVKQHCDALKRRGYLDTWRRPKATGRPEKIFRPTVKLDLVLPNWGNELCFNMLAFSAQVLGETAPDRLLHSFLQQKAEQWAAKIKGKTLAERAKQFVKIRNSEGWMSDIVQEGNQLRIVEHHSPLSEIARIYPAVWTIETRALEHCFEGEVIRQEVEGQTYLILPGEAPVGEFPASAPAAEPVKIKTTAGRKAEKPSPPVKTATHAPIVPVATKEQEPEPEPEPITEPLPPPAPVQTQEPVEPPIAVAPPVYVEPTPASPPPPAPAKSSSSKKRNEPQGLLFGFD</sequence>